<dbReference type="SUPFAM" id="SSF56112">
    <property type="entry name" value="Protein kinase-like (PK-like)"/>
    <property type="match status" value="1"/>
</dbReference>
<feature type="region of interest" description="Disordered" evidence="4">
    <location>
        <begin position="623"/>
        <end position="650"/>
    </location>
</feature>
<evidence type="ECO:0000259" key="5">
    <source>
        <dbReference type="PROSITE" id="PS50006"/>
    </source>
</evidence>
<feature type="domain" description="FHA" evidence="5">
    <location>
        <begin position="98"/>
        <end position="150"/>
    </location>
</feature>
<dbReference type="GO" id="GO:0005634">
    <property type="term" value="C:nucleus"/>
    <property type="evidence" value="ECO:0007669"/>
    <property type="project" value="TreeGrafter"/>
</dbReference>
<dbReference type="PANTHER" id="PTHR44167:SF30">
    <property type="entry name" value="PHOSPHORYLASE KINASE"/>
    <property type="match status" value="1"/>
</dbReference>
<evidence type="ECO:0000256" key="3">
    <source>
        <dbReference type="ARBA" id="ARBA00048679"/>
    </source>
</evidence>
<evidence type="ECO:0000256" key="4">
    <source>
        <dbReference type="SAM" id="MobiDB-lite"/>
    </source>
</evidence>
<comment type="catalytic activity">
    <reaction evidence="2">
        <text>L-threonyl-[protein] + ATP = O-phospho-L-threonyl-[protein] + ADP + H(+)</text>
        <dbReference type="Rhea" id="RHEA:46608"/>
        <dbReference type="Rhea" id="RHEA-COMP:11060"/>
        <dbReference type="Rhea" id="RHEA-COMP:11605"/>
        <dbReference type="ChEBI" id="CHEBI:15378"/>
        <dbReference type="ChEBI" id="CHEBI:30013"/>
        <dbReference type="ChEBI" id="CHEBI:30616"/>
        <dbReference type="ChEBI" id="CHEBI:61977"/>
        <dbReference type="ChEBI" id="CHEBI:456216"/>
        <dbReference type="EC" id="2.7.11.1"/>
    </reaction>
</comment>
<dbReference type="SUPFAM" id="SSF49879">
    <property type="entry name" value="SMAD/FHA domain"/>
    <property type="match status" value="1"/>
</dbReference>
<dbReference type="Gene3D" id="3.30.200.20">
    <property type="entry name" value="Phosphorylase Kinase, domain 1"/>
    <property type="match status" value="1"/>
</dbReference>
<organism evidence="8">
    <name type="scientific">Dissoconium aciculare CBS 342.82</name>
    <dbReference type="NCBI Taxonomy" id="1314786"/>
    <lineage>
        <taxon>Eukaryota</taxon>
        <taxon>Fungi</taxon>
        <taxon>Dikarya</taxon>
        <taxon>Ascomycota</taxon>
        <taxon>Pezizomycotina</taxon>
        <taxon>Dothideomycetes</taxon>
        <taxon>Dothideomycetidae</taxon>
        <taxon>Mycosphaerellales</taxon>
        <taxon>Dissoconiaceae</taxon>
        <taxon>Dissoconium</taxon>
    </lineage>
</organism>
<dbReference type="RefSeq" id="XP_033454960.1">
    <property type="nucleotide sequence ID" value="XM_033599102.1"/>
</dbReference>
<gene>
    <name evidence="8" type="ORF">K489DRAFT_137673</name>
</gene>
<dbReference type="InterPro" id="IPR011009">
    <property type="entry name" value="Kinase-like_dom_sf"/>
</dbReference>
<accession>A0A6J3LRM0</accession>
<name>A0A6J3LRM0_9PEZI</name>
<sequence length="839" mass="93253">MGAGLQAIQESSRTTAAMADHSIFAVLVNAEVLFDPAFTGSWNPHHFEPRSAIDTFLDTDVKSHLNDYKHPGKFGDLQRGAHLVLTLDRLPKDPAKGWVIGHDKNVCDIYVGIGTGHISAEHCRIQIDDQHRVWLFDQSSHGTIVAYGRHCSGLRRSDRFFLHSRFRSVDVDWKKIRIEVDHTKFYIYFPNHNSPHPEYEAKLRRYCEAAQDALPPMHGLGLASRITTMQPTEAAPSGRQVSPFMIDMQTLYKVDHCHVTVAFNTREGYVCVQKKTFHTQRANHRLAGQTEEAWLAKTREQVATMQKLNHPNIARVLDFWEQPSPTLLMPYYSGGDLHHFLCERDRRPLEVTKVRDLMRQLLSGVAKLHARGVVHRDLKSLNIAIESSDNPFSVVILDFDLASTNPNGVMRTVCGTQGYFAPEIYDRDKTSRKPVGYSSKVDVWSLGMVFLEAIRPDFAKELHGECATHEYNGTPAGFSLNHYVRFVNEELTRLDGNVQFSQGEKKIIKAMLDANPKNRVTAAQCLEYACDIGLFRKSNEGEFIYEAGRGPITDLPVLPVEENLATIAEHAQEDDSAPPAAEAGPCYNIPSEATTHQESGNNTPRATECDTPQVFVSCVEEIDDTQGEEEPDEYSPAPSGSRAPLHPDFFQPSDYRGSYYVETPRFVESEAVRVLPDEKDNVTPHPIEMLPETSTAFGWDDETPQVNEMDDETSPAIETDAGYEVSVEPSSTAGSDDSFVGTTAAHAPGQSVKASTDTSSRVSGDELASFVEHQSEIVCGGDHNHEDQTDNASTGSAVQNLIHVELLESSSWKRRAPDDDEGSTTDAQAGSTKRVKASL</sequence>
<feature type="compositionally biased region" description="Acidic residues" evidence="4">
    <location>
        <begin position="623"/>
        <end position="633"/>
    </location>
</feature>
<comment type="catalytic activity">
    <reaction evidence="3">
        <text>L-seryl-[protein] + ATP = O-phospho-L-seryl-[protein] + ADP + H(+)</text>
        <dbReference type="Rhea" id="RHEA:17989"/>
        <dbReference type="Rhea" id="RHEA-COMP:9863"/>
        <dbReference type="Rhea" id="RHEA-COMP:11604"/>
        <dbReference type="ChEBI" id="CHEBI:15378"/>
        <dbReference type="ChEBI" id="CHEBI:29999"/>
        <dbReference type="ChEBI" id="CHEBI:30616"/>
        <dbReference type="ChEBI" id="CHEBI:83421"/>
        <dbReference type="ChEBI" id="CHEBI:456216"/>
        <dbReference type="EC" id="2.7.11.1"/>
    </reaction>
</comment>
<dbReference type="Pfam" id="PF00069">
    <property type="entry name" value="Pkinase"/>
    <property type="match status" value="1"/>
</dbReference>
<reference evidence="8" key="1">
    <citation type="submission" date="2020-01" db="EMBL/GenBank/DDBJ databases">
        <authorList>
            <consortium name="DOE Joint Genome Institute"/>
            <person name="Haridas S."/>
            <person name="Albert R."/>
            <person name="Binder M."/>
            <person name="Bloem J."/>
            <person name="Labutti K."/>
            <person name="Salamov A."/>
            <person name="Andreopoulos B."/>
            <person name="Baker S.E."/>
            <person name="Barry K."/>
            <person name="Bills G."/>
            <person name="Bluhm B.H."/>
            <person name="Cannon C."/>
            <person name="Castanera R."/>
            <person name="Culley D.E."/>
            <person name="Daum C."/>
            <person name="Ezra D."/>
            <person name="Gonzalez J.B."/>
            <person name="Henrissat B."/>
            <person name="Kuo A."/>
            <person name="Liang C."/>
            <person name="Lipzen A."/>
            <person name="Lutzoni F."/>
            <person name="Magnuson J."/>
            <person name="Mondo S."/>
            <person name="Nolan M."/>
            <person name="Ohm R."/>
            <person name="Pangilinan J."/>
            <person name="Park H.-J."/>
            <person name="Ramirez L."/>
            <person name="Alfaro M."/>
            <person name="Sun H."/>
            <person name="Tritt A."/>
            <person name="Yoshinaga Y."/>
            <person name="Zwiers L.-H."/>
            <person name="Turgeon B.G."/>
            <person name="Goodwin S.B."/>
            <person name="Spatafora J.W."/>
            <person name="Crous P.W."/>
            <person name="Grigoriev I.V."/>
        </authorList>
    </citation>
    <scope>NUCLEOTIDE SEQUENCE</scope>
    <source>
        <strain evidence="8">CBS 342.82</strain>
    </source>
</reference>
<protein>
    <submittedName>
        <fullName evidence="8">Kinase-like protein</fullName>
    </submittedName>
</protein>
<dbReference type="GO" id="GO:0004674">
    <property type="term" value="F:protein serine/threonine kinase activity"/>
    <property type="evidence" value="ECO:0007669"/>
    <property type="project" value="UniProtKB-EC"/>
</dbReference>
<dbReference type="Gene3D" id="1.10.510.10">
    <property type="entry name" value="Transferase(Phosphotransferase) domain 1"/>
    <property type="match status" value="1"/>
</dbReference>
<keyword evidence="7" id="KW-1185">Reference proteome</keyword>
<feature type="region of interest" description="Disordered" evidence="4">
    <location>
        <begin position="808"/>
        <end position="839"/>
    </location>
</feature>
<evidence type="ECO:0000256" key="2">
    <source>
        <dbReference type="ARBA" id="ARBA00047899"/>
    </source>
</evidence>
<dbReference type="InterPro" id="IPR000253">
    <property type="entry name" value="FHA_dom"/>
</dbReference>
<dbReference type="GO" id="GO:0044773">
    <property type="term" value="P:mitotic DNA damage checkpoint signaling"/>
    <property type="evidence" value="ECO:0007669"/>
    <property type="project" value="TreeGrafter"/>
</dbReference>
<dbReference type="Pfam" id="PF00498">
    <property type="entry name" value="FHA"/>
    <property type="match status" value="1"/>
</dbReference>
<dbReference type="InterPro" id="IPR000719">
    <property type="entry name" value="Prot_kinase_dom"/>
</dbReference>
<dbReference type="GO" id="GO:0005524">
    <property type="term" value="F:ATP binding"/>
    <property type="evidence" value="ECO:0007669"/>
    <property type="project" value="InterPro"/>
</dbReference>
<dbReference type="Gene3D" id="2.60.200.20">
    <property type="match status" value="1"/>
</dbReference>
<reference evidence="8" key="2">
    <citation type="submission" date="2020-04" db="EMBL/GenBank/DDBJ databases">
        <authorList>
            <consortium name="NCBI Genome Project"/>
        </authorList>
    </citation>
    <scope>NUCLEOTIDE SEQUENCE</scope>
    <source>
        <strain evidence="8">CBS 342.82</strain>
    </source>
</reference>
<evidence type="ECO:0000313" key="8">
    <source>
        <dbReference type="RefSeq" id="XP_033454960.1"/>
    </source>
</evidence>
<evidence type="ECO:0000256" key="1">
    <source>
        <dbReference type="ARBA" id="ARBA00005575"/>
    </source>
</evidence>
<dbReference type="GeneID" id="54356901"/>
<evidence type="ECO:0000259" key="6">
    <source>
        <dbReference type="PROSITE" id="PS50011"/>
    </source>
</evidence>
<reference evidence="8" key="3">
    <citation type="submission" date="2025-08" db="UniProtKB">
        <authorList>
            <consortium name="RefSeq"/>
        </authorList>
    </citation>
    <scope>IDENTIFICATION</scope>
    <source>
        <strain evidence="8">CBS 342.82</strain>
    </source>
</reference>
<dbReference type="Proteomes" id="UP000504637">
    <property type="component" value="Unplaced"/>
</dbReference>
<feature type="compositionally biased region" description="Polar residues" evidence="4">
    <location>
        <begin position="752"/>
        <end position="762"/>
    </location>
</feature>
<dbReference type="SMART" id="SM00220">
    <property type="entry name" value="S_TKc"/>
    <property type="match status" value="1"/>
</dbReference>
<feature type="region of interest" description="Disordered" evidence="4">
    <location>
        <begin position="571"/>
        <end position="609"/>
    </location>
</feature>
<dbReference type="InterPro" id="IPR008984">
    <property type="entry name" value="SMAD_FHA_dom_sf"/>
</dbReference>
<dbReference type="PROSITE" id="PS50011">
    <property type="entry name" value="PROTEIN_KINASE_DOM"/>
    <property type="match status" value="1"/>
</dbReference>
<dbReference type="OrthoDB" id="10252171at2759"/>
<comment type="similarity">
    <text evidence="1">Belongs to the protein kinase superfamily. CAMK Ser/Thr protein kinase family. CHEK2 subfamily.</text>
</comment>
<dbReference type="PROSITE" id="PS50006">
    <property type="entry name" value="FHA_DOMAIN"/>
    <property type="match status" value="1"/>
</dbReference>
<feature type="region of interest" description="Disordered" evidence="4">
    <location>
        <begin position="727"/>
        <end position="765"/>
    </location>
</feature>
<dbReference type="PANTHER" id="PTHR44167">
    <property type="entry name" value="OVARIAN-SPECIFIC SERINE/THREONINE-PROTEIN KINASE LOK-RELATED"/>
    <property type="match status" value="1"/>
</dbReference>
<feature type="domain" description="Protein kinase" evidence="6">
    <location>
        <begin position="212"/>
        <end position="534"/>
    </location>
</feature>
<feature type="compositionally biased region" description="Polar residues" evidence="4">
    <location>
        <begin position="591"/>
        <end position="605"/>
    </location>
</feature>
<dbReference type="AlphaFoldDB" id="A0A6J3LRM0"/>
<evidence type="ECO:0000313" key="7">
    <source>
        <dbReference type="Proteomes" id="UP000504637"/>
    </source>
</evidence>
<proteinExistence type="inferred from homology"/>